<name>A0A165E959_9APHY</name>
<accession>A0A165E959</accession>
<evidence type="ECO:0000313" key="2">
    <source>
        <dbReference type="Proteomes" id="UP000076871"/>
    </source>
</evidence>
<dbReference type="RefSeq" id="XP_040764247.1">
    <property type="nucleotide sequence ID" value="XM_040903410.1"/>
</dbReference>
<dbReference type="GeneID" id="63820441"/>
<dbReference type="AlphaFoldDB" id="A0A165E959"/>
<evidence type="ECO:0008006" key="3">
    <source>
        <dbReference type="Google" id="ProtNLM"/>
    </source>
</evidence>
<sequence length="87" mass="9944">CPFAPVDVRQGDVLRHMETHRLKDKWVCCGTYLEDALQQGIVPRISEIRVYKGRQMVGGCFKAFSRRDSLKRHLENGRIGCLGDIVL</sequence>
<proteinExistence type="predicted"/>
<dbReference type="EMBL" id="KV427624">
    <property type="protein sequence ID" value="KZT06507.1"/>
    <property type="molecule type" value="Genomic_DNA"/>
</dbReference>
<dbReference type="STRING" id="1314785.A0A165E959"/>
<dbReference type="OrthoDB" id="8922241at2759"/>
<feature type="non-terminal residue" evidence="1">
    <location>
        <position position="1"/>
    </location>
</feature>
<feature type="non-terminal residue" evidence="1">
    <location>
        <position position="87"/>
    </location>
</feature>
<protein>
    <recommendedName>
        <fullName evidence="3">C2H2-type domain-containing protein</fullName>
    </recommendedName>
</protein>
<reference evidence="1 2" key="1">
    <citation type="journal article" date="2016" name="Mol. Biol. Evol.">
        <title>Comparative Genomics of Early-Diverging Mushroom-Forming Fungi Provides Insights into the Origins of Lignocellulose Decay Capabilities.</title>
        <authorList>
            <person name="Nagy L.G."/>
            <person name="Riley R."/>
            <person name="Tritt A."/>
            <person name="Adam C."/>
            <person name="Daum C."/>
            <person name="Floudas D."/>
            <person name="Sun H."/>
            <person name="Yadav J.S."/>
            <person name="Pangilinan J."/>
            <person name="Larsson K.H."/>
            <person name="Matsuura K."/>
            <person name="Barry K."/>
            <person name="Labutti K."/>
            <person name="Kuo R."/>
            <person name="Ohm R.A."/>
            <person name="Bhattacharya S.S."/>
            <person name="Shirouzu T."/>
            <person name="Yoshinaga Y."/>
            <person name="Martin F.M."/>
            <person name="Grigoriev I.V."/>
            <person name="Hibbett D.S."/>
        </authorList>
    </citation>
    <scope>NUCLEOTIDE SEQUENCE [LARGE SCALE GENOMIC DNA]</scope>
    <source>
        <strain evidence="1 2">93-53</strain>
    </source>
</reference>
<dbReference type="InParanoid" id="A0A165E959"/>
<evidence type="ECO:0000313" key="1">
    <source>
        <dbReference type="EMBL" id="KZT06507.1"/>
    </source>
</evidence>
<organism evidence="1 2">
    <name type="scientific">Laetiporus sulphureus 93-53</name>
    <dbReference type="NCBI Taxonomy" id="1314785"/>
    <lineage>
        <taxon>Eukaryota</taxon>
        <taxon>Fungi</taxon>
        <taxon>Dikarya</taxon>
        <taxon>Basidiomycota</taxon>
        <taxon>Agaricomycotina</taxon>
        <taxon>Agaricomycetes</taxon>
        <taxon>Polyporales</taxon>
        <taxon>Laetiporus</taxon>
    </lineage>
</organism>
<gene>
    <name evidence="1" type="ORF">LAESUDRAFT_631940</name>
</gene>
<keyword evidence="2" id="KW-1185">Reference proteome</keyword>
<dbReference type="Proteomes" id="UP000076871">
    <property type="component" value="Unassembled WGS sequence"/>
</dbReference>